<protein>
    <submittedName>
        <fullName evidence="2">Vesicular transport protein</fullName>
    </submittedName>
</protein>
<keyword evidence="1" id="KW-0472">Membrane</keyword>
<proteinExistence type="predicted"/>
<evidence type="ECO:0000256" key="1">
    <source>
        <dbReference type="SAM" id="Phobius"/>
    </source>
</evidence>
<reference evidence="2 3" key="1">
    <citation type="submission" date="2018-10" db="EMBL/GenBank/DDBJ databases">
        <title>Draft genome sequence of the microsporidian Tubulinosema ratisbonensis.</title>
        <authorList>
            <person name="Polonais V."/>
            <person name="Peyretaillade E."/>
            <person name="Niehus S."/>
            <person name="Wawrzyniak I."/>
            <person name="Franchet A."/>
            <person name="Gaspin C."/>
            <person name="Reichstadt M."/>
            <person name="Belser C."/>
            <person name="Labadie K."/>
            <person name="Delbac F."/>
            <person name="Ferrandon D."/>
        </authorList>
    </citation>
    <scope>NUCLEOTIDE SEQUENCE [LARGE SCALE GENOMIC DNA]</scope>
    <source>
        <strain evidence="2 3">Franzen</strain>
    </source>
</reference>
<name>A0A437AM00_9MICR</name>
<dbReference type="Proteomes" id="UP000282876">
    <property type="component" value="Unassembled WGS sequence"/>
</dbReference>
<dbReference type="EMBL" id="RCSS01000276">
    <property type="protein sequence ID" value="RVD92215.1"/>
    <property type="molecule type" value="Genomic_DNA"/>
</dbReference>
<keyword evidence="1" id="KW-1133">Transmembrane helix</keyword>
<dbReference type="OrthoDB" id="158360at2759"/>
<organism evidence="2 3">
    <name type="scientific">Tubulinosema ratisbonensis</name>
    <dbReference type="NCBI Taxonomy" id="291195"/>
    <lineage>
        <taxon>Eukaryota</taxon>
        <taxon>Fungi</taxon>
        <taxon>Fungi incertae sedis</taxon>
        <taxon>Microsporidia</taxon>
        <taxon>Tubulinosematoidea</taxon>
        <taxon>Tubulinosematidae</taxon>
        <taxon>Tubulinosema</taxon>
    </lineage>
</organism>
<keyword evidence="1" id="KW-0812">Transmembrane</keyword>
<evidence type="ECO:0000313" key="2">
    <source>
        <dbReference type="EMBL" id="RVD92215.1"/>
    </source>
</evidence>
<evidence type="ECO:0000313" key="3">
    <source>
        <dbReference type="Proteomes" id="UP000282876"/>
    </source>
</evidence>
<accession>A0A437AM00</accession>
<feature type="transmembrane region" description="Helical" evidence="1">
    <location>
        <begin position="160"/>
        <end position="178"/>
    </location>
</feature>
<comment type="caution">
    <text evidence="2">The sequence shown here is derived from an EMBL/GenBank/DDBJ whole genome shotgun (WGS) entry which is preliminary data.</text>
</comment>
<keyword evidence="3" id="KW-1185">Reference proteome</keyword>
<dbReference type="AlphaFoldDB" id="A0A437AM00"/>
<dbReference type="STRING" id="291195.A0A437AM00"/>
<gene>
    <name evidence="2" type="ORF">TUBRATIS_12910</name>
</gene>
<dbReference type="VEuPathDB" id="MicrosporidiaDB:TUBRATIS_12910"/>
<sequence length="182" mass="21419">MKDIKEISQILKDKKKELEEKIETEQIPTLTILLTSYSNILQSNKQILQEFLPEEYSLHEETINNLRKVINGRSKKQNDLNDSIYSENINLQCEEEEDFFNLGKRRANEYLSSAIDSLDNIRRQGRILEGAQNKVAEGLRKMGFSEGMINQITSRYKSDYLLFVCFVVLIIFLYFFIFKIMK</sequence>